<sequence>MSSDFEIDNSAGQTGATGLNHNQWNVVAGDSSSDAQHLRSGRSTQQPCSCCTRCWTTGCTWLTSALGVSLLLFVYLITGAVMFMVLGNHETMASSDHSRAQTTGHVRPGHHHHADPDARLLDKTMATVDRLWSITEDLNILYRDNWTHLARVEMRHYQDQIVRTLRQIMLEERYSFRQTWTFPMSLLYALTLITTIGYGFYTPTTVLARSLTTGYSLLGIPLFLLYLSVVGERLARIINRMTLSCCCCCNDNVAGPAGDDEEDEENGNGRPGRRRLGAYRQYSDVTLALQPVSLRGAGSNGHVSQQETASSSATVQQPFKSDAIIAGRHLSASIGCSNSSDTTQVPLLVCAGLLAVFVGLASFLLVLFEPQLGFFGSLHLTINLLMTLGFAGNLLPGMSAETAAPIEGGGAGAGGGGNHRDDKSQAVGSQISLVIVACLILVGTTLLSSSFSVLMDNLSLAKSPGGSTADGASSREARSAPNSATCYHHMPSPNRQFS</sequence>
<dbReference type="Proteomes" id="UP001234178">
    <property type="component" value="Unassembled WGS sequence"/>
</dbReference>
<dbReference type="InterPro" id="IPR013099">
    <property type="entry name" value="K_chnl_dom"/>
</dbReference>
<feature type="transmembrane region" description="Helical" evidence="9">
    <location>
        <begin position="433"/>
        <end position="455"/>
    </location>
</feature>
<dbReference type="PANTHER" id="PTHR11003:SF335">
    <property type="entry name" value="POTASSIUM CHANNEL DOMAIN-CONTAINING PROTEIN"/>
    <property type="match status" value="1"/>
</dbReference>
<feature type="transmembrane region" description="Helical" evidence="9">
    <location>
        <begin position="213"/>
        <end position="231"/>
    </location>
</feature>
<evidence type="ECO:0000256" key="8">
    <source>
        <dbReference type="SAM" id="MobiDB-lite"/>
    </source>
</evidence>
<evidence type="ECO:0000256" key="6">
    <source>
        <dbReference type="ARBA" id="ARBA00023136"/>
    </source>
</evidence>
<dbReference type="SUPFAM" id="SSF81324">
    <property type="entry name" value="Voltage-gated potassium channels"/>
    <property type="match status" value="1"/>
</dbReference>
<keyword evidence="3 9" id="KW-0812">Transmembrane</keyword>
<feature type="region of interest" description="Disordered" evidence="8">
    <location>
        <begin position="463"/>
        <end position="498"/>
    </location>
</feature>
<name>A0ABQ9ZMV3_9CRUS</name>
<evidence type="ECO:0000256" key="3">
    <source>
        <dbReference type="ARBA" id="ARBA00022692"/>
    </source>
</evidence>
<comment type="subcellular location">
    <subcellularLocation>
        <location evidence="1">Membrane</location>
        <topology evidence="1">Multi-pass membrane protein</topology>
    </subcellularLocation>
</comment>
<accession>A0ABQ9ZMV3</accession>
<evidence type="ECO:0000259" key="10">
    <source>
        <dbReference type="Pfam" id="PF07885"/>
    </source>
</evidence>
<dbReference type="EMBL" id="JAOYFB010000004">
    <property type="protein sequence ID" value="KAK4014206.1"/>
    <property type="molecule type" value="Genomic_DNA"/>
</dbReference>
<keyword evidence="6 9" id="KW-0472">Membrane</keyword>
<organism evidence="11 12">
    <name type="scientific">Daphnia magna</name>
    <dbReference type="NCBI Taxonomy" id="35525"/>
    <lineage>
        <taxon>Eukaryota</taxon>
        <taxon>Metazoa</taxon>
        <taxon>Ecdysozoa</taxon>
        <taxon>Arthropoda</taxon>
        <taxon>Crustacea</taxon>
        <taxon>Branchiopoda</taxon>
        <taxon>Diplostraca</taxon>
        <taxon>Cladocera</taxon>
        <taxon>Anomopoda</taxon>
        <taxon>Daphniidae</taxon>
        <taxon>Daphnia</taxon>
    </lineage>
</organism>
<protein>
    <recommendedName>
        <fullName evidence="10">Potassium channel domain-containing protein</fullName>
    </recommendedName>
</protein>
<feature type="transmembrane region" description="Helical" evidence="9">
    <location>
        <begin position="65"/>
        <end position="86"/>
    </location>
</feature>
<dbReference type="PANTHER" id="PTHR11003">
    <property type="entry name" value="POTASSIUM CHANNEL, SUBFAMILY K"/>
    <property type="match status" value="1"/>
</dbReference>
<comment type="caution">
    <text evidence="11">The sequence shown here is derived from an EMBL/GenBank/DDBJ whole genome shotgun (WGS) entry which is preliminary data.</text>
</comment>
<evidence type="ECO:0000313" key="11">
    <source>
        <dbReference type="EMBL" id="KAK4014206.1"/>
    </source>
</evidence>
<feature type="transmembrane region" description="Helical" evidence="9">
    <location>
        <begin position="180"/>
        <end position="201"/>
    </location>
</feature>
<dbReference type="InterPro" id="IPR003280">
    <property type="entry name" value="2pore_dom_K_chnl"/>
</dbReference>
<feature type="domain" description="Potassium channel" evidence="10">
    <location>
        <begin position="175"/>
        <end position="235"/>
    </location>
</feature>
<keyword evidence="5" id="KW-0406">Ion transport</keyword>
<keyword evidence="12" id="KW-1185">Reference proteome</keyword>
<dbReference type="Pfam" id="PF07885">
    <property type="entry name" value="Ion_trans_2"/>
    <property type="match status" value="1"/>
</dbReference>
<dbReference type="Gene3D" id="1.10.287.70">
    <property type="match status" value="1"/>
</dbReference>
<feature type="transmembrane region" description="Helical" evidence="9">
    <location>
        <begin position="374"/>
        <end position="395"/>
    </location>
</feature>
<gene>
    <name evidence="11" type="ORF">OUZ56_026738</name>
</gene>
<evidence type="ECO:0000256" key="2">
    <source>
        <dbReference type="ARBA" id="ARBA00022448"/>
    </source>
</evidence>
<evidence type="ECO:0000256" key="7">
    <source>
        <dbReference type="ARBA" id="ARBA00023303"/>
    </source>
</evidence>
<evidence type="ECO:0000256" key="9">
    <source>
        <dbReference type="SAM" id="Phobius"/>
    </source>
</evidence>
<proteinExistence type="predicted"/>
<keyword evidence="2" id="KW-0813">Transport</keyword>
<keyword evidence="7" id="KW-0407">Ion channel</keyword>
<evidence type="ECO:0000313" key="12">
    <source>
        <dbReference type="Proteomes" id="UP001234178"/>
    </source>
</evidence>
<reference evidence="11 12" key="1">
    <citation type="journal article" date="2023" name="Nucleic Acids Res.">
        <title>The hologenome of Daphnia magna reveals possible DNA methylation and microbiome-mediated evolution of the host genome.</title>
        <authorList>
            <person name="Chaturvedi A."/>
            <person name="Li X."/>
            <person name="Dhandapani V."/>
            <person name="Marshall H."/>
            <person name="Kissane S."/>
            <person name="Cuenca-Cambronero M."/>
            <person name="Asole G."/>
            <person name="Calvet F."/>
            <person name="Ruiz-Romero M."/>
            <person name="Marangio P."/>
            <person name="Guigo R."/>
            <person name="Rago D."/>
            <person name="Mirbahai L."/>
            <person name="Eastwood N."/>
            <person name="Colbourne J.K."/>
            <person name="Zhou J."/>
            <person name="Mallon E."/>
            <person name="Orsini L."/>
        </authorList>
    </citation>
    <scope>NUCLEOTIDE SEQUENCE [LARGE SCALE GENOMIC DNA]</scope>
    <source>
        <strain evidence="11">LRV0_1</strain>
    </source>
</reference>
<evidence type="ECO:0000256" key="1">
    <source>
        <dbReference type="ARBA" id="ARBA00004141"/>
    </source>
</evidence>
<evidence type="ECO:0000256" key="5">
    <source>
        <dbReference type="ARBA" id="ARBA00023065"/>
    </source>
</evidence>
<keyword evidence="4 9" id="KW-1133">Transmembrane helix</keyword>
<evidence type="ECO:0000256" key="4">
    <source>
        <dbReference type="ARBA" id="ARBA00022989"/>
    </source>
</evidence>
<feature type="transmembrane region" description="Helical" evidence="9">
    <location>
        <begin position="347"/>
        <end position="368"/>
    </location>
</feature>